<name>A0A8H2VX56_9HELO</name>
<gene>
    <name evidence="11" type="ORF">SCLTRI_LOCUS6182</name>
</gene>
<keyword evidence="12" id="KW-1185">Reference proteome</keyword>
<keyword evidence="9" id="KW-0503">Monooxygenase</keyword>
<proteinExistence type="inferred from homology"/>
<sequence>MMEFLWTTILVSFFTLILWLLPKLFTARNFFTKLRAQGLPMPPHNFLAGHLIELSNAMKGLPTDALKVYFFAALSRQYSRNGAFYLDLYPFAAPFLVITSPFLANQAVQSTPVACRKPDALRTWFWSITGGISLFDAEYDEWKDLRGLFARGFSNKYLVGLVPGIVDEVGTYTSGLREKARSGEMIELDGINLRFMIDLIGNTALNAKLNAQKGYNPLADTMLNQIKSKLANQEVNMLQWLNFVRPIKEWLNGRKMDAYINEELDKRFEIYKLSKNSEGNGHLNEKPETFQSIIDLVIEDYMADPAQRNATKLDETFRTIATRNVRLLLFAGHDSTGSAISWCYYLLSKNPSALDKLIQEHDAVFGTDIGTLPELIKENSTLLNQLPYTTAVIKETLRLFPPASSIRQGMRGVNLVDEEGNTYPTENCMVYMLHLPIQHDAKYWVRPKEFLPERWLAQAGDELYCDVKGAWRPFELGPRNCIGQAMVMMEMKIILAMVVRELDVRDAYGEWDEKFARKEKGVKEIDGERAYQVDGGAAHPADGFPCRVRFRKAKRSV</sequence>
<evidence type="ECO:0000256" key="8">
    <source>
        <dbReference type="ARBA" id="ARBA00023026"/>
    </source>
</evidence>
<dbReference type="Gene3D" id="1.10.630.10">
    <property type="entry name" value="Cytochrome P450"/>
    <property type="match status" value="1"/>
</dbReference>
<dbReference type="PANTHER" id="PTHR24305:SF107">
    <property type="entry name" value="P450, PUTATIVE (EUROFUNG)-RELATED"/>
    <property type="match status" value="1"/>
</dbReference>
<dbReference type="EMBL" id="CAJHIA010000019">
    <property type="protein sequence ID" value="CAD6446398.1"/>
    <property type="molecule type" value="Genomic_DNA"/>
</dbReference>
<keyword evidence="5 10" id="KW-0479">Metal-binding</keyword>
<dbReference type="InterPro" id="IPR002401">
    <property type="entry name" value="Cyt_P450_E_grp-I"/>
</dbReference>
<keyword evidence="4 10" id="KW-0349">Heme</keyword>
<dbReference type="GO" id="GO:0005506">
    <property type="term" value="F:iron ion binding"/>
    <property type="evidence" value="ECO:0007669"/>
    <property type="project" value="InterPro"/>
</dbReference>
<dbReference type="PRINTS" id="PR00463">
    <property type="entry name" value="EP450I"/>
</dbReference>
<reference evidence="11" key="1">
    <citation type="submission" date="2020-10" db="EMBL/GenBank/DDBJ databases">
        <authorList>
            <person name="Kusch S."/>
        </authorList>
    </citation>
    <scope>NUCLEOTIDE SEQUENCE</scope>
    <source>
        <strain evidence="11">SwB9</strain>
    </source>
</reference>
<keyword evidence="7 10" id="KW-0408">Iron</keyword>
<dbReference type="FunFam" id="1.10.630.10:FF:000088">
    <property type="entry name" value="Cytochrome P450 monooxygenase"/>
    <property type="match status" value="1"/>
</dbReference>
<dbReference type="CDD" id="cd11051">
    <property type="entry name" value="CYP59-like"/>
    <property type="match status" value="1"/>
</dbReference>
<accession>A0A8H2VX56</accession>
<dbReference type="SUPFAM" id="SSF48264">
    <property type="entry name" value="Cytochrome P450"/>
    <property type="match status" value="1"/>
</dbReference>
<evidence type="ECO:0000256" key="4">
    <source>
        <dbReference type="ARBA" id="ARBA00022617"/>
    </source>
</evidence>
<dbReference type="AlphaFoldDB" id="A0A8H2VX56"/>
<dbReference type="GO" id="GO:0004497">
    <property type="term" value="F:monooxygenase activity"/>
    <property type="evidence" value="ECO:0007669"/>
    <property type="project" value="UniProtKB-KW"/>
</dbReference>
<dbReference type="InterPro" id="IPR036396">
    <property type="entry name" value="Cyt_P450_sf"/>
</dbReference>
<dbReference type="GO" id="GO:0009403">
    <property type="term" value="P:toxin biosynthetic process"/>
    <property type="evidence" value="ECO:0007669"/>
    <property type="project" value="UniProtKB-ARBA"/>
</dbReference>
<dbReference type="GO" id="GO:0016705">
    <property type="term" value="F:oxidoreductase activity, acting on paired donors, with incorporation or reduction of molecular oxygen"/>
    <property type="evidence" value="ECO:0007669"/>
    <property type="project" value="InterPro"/>
</dbReference>
<evidence type="ECO:0000313" key="12">
    <source>
        <dbReference type="Proteomes" id="UP000624404"/>
    </source>
</evidence>
<dbReference type="Proteomes" id="UP000624404">
    <property type="component" value="Unassembled WGS sequence"/>
</dbReference>
<protein>
    <submittedName>
        <fullName evidence="11">Bee90d56-f8f6-44b1-9d9e-59d46d0f1ea5</fullName>
    </submittedName>
</protein>
<evidence type="ECO:0000256" key="6">
    <source>
        <dbReference type="ARBA" id="ARBA00023002"/>
    </source>
</evidence>
<dbReference type="OrthoDB" id="10029320at2759"/>
<keyword evidence="6" id="KW-0560">Oxidoreductase</keyword>
<organism evidence="11 12">
    <name type="scientific">Sclerotinia trifoliorum</name>
    <dbReference type="NCBI Taxonomy" id="28548"/>
    <lineage>
        <taxon>Eukaryota</taxon>
        <taxon>Fungi</taxon>
        <taxon>Dikarya</taxon>
        <taxon>Ascomycota</taxon>
        <taxon>Pezizomycotina</taxon>
        <taxon>Leotiomycetes</taxon>
        <taxon>Helotiales</taxon>
        <taxon>Sclerotiniaceae</taxon>
        <taxon>Sclerotinia</taxon>
    </lineage>
</organism>
<keyword evidence="8" id="KW-0843">Virulence</keyword>
<evidence type="ECO:0000256" key="5">
    <source>
        <dbReference type="ARBA" id="ARBA00022723"/>
    </source>
</evidence>
<dbReference type="InterPro" id="IPR050121">
    <property type="entry name" value="Cytochrome_P450_monoxygenase"/>
</dbReference>
<evidence type="ECO:0000256" key="10">
    <source>
        <dbReference type="PIRSR" id="PIRSR602401-1"/>
    </source>
</evidence>
<dbReference type="PANTHER" id="PTHR24305">
    <property type="entry name" value="CYTOCHROME P450"/>
    <property type="match status" value="1"/>
</dbReference>
<comment type="similarity">
    <text evidence="3">Belongs to the cytochrome P450 family.</text>
</comment>
<comment type="cofactor">
    <cofactor evidence="1 10">
        <name>heme</name>
        <dbReference type="ChEBI" id="CHEBI:30413"/>
    </cofactor>
</comment>
<evidence type="ECO:0000256" key="7">
    <source>
        <dbReference type="ARBA" id="ARBA00023004"/>
    </source>
</evidence>
<evidence type="ECO:0000256" key="1">
    <source>
        <dbReference type="ARBA" id="ARBA00001971"/>
    </source>
</evidence>
<evidence type="ECO:0000256" key="9">
    <source>
        <dbReference type="ARBA" id="ARBA00023033"/>
    </source>
</evidence>
<comment type="caution">
    <text evidence="11">The sequence shown here is derived from an EMBL/GenBank/DDBJ whole genome shotgun (WGS) entry which is preliminary data.</text>
</comment>
<feature type="binding site" description="axial binding residue" evidence="10">
    <location>
        <position position="481"/>
    </location>
    <ligand>
        <name>heme</name>
        <dbReference type="ChEBI" id="CHEBI:30413"/>
    </ligand>
    <ligandPart>
        <name>Fe</name>
        <dbReference type="ChEBI" id="CHEBI:18248"/>
    </ligandPart>
</feature>
<dbReference type="Pfam" id="PF00067">
    <property type="entry name" value="p450"/>
    <property type="match status" value="1"/>
</dbReference>
<dbReference type="PRINTS" id="PR00385">
    <property type="entry name" value="P450"/>
</dbReference>
<dbReference type="GO" id="GO:0020037">
    <property type="term" value="F:heme binding"/>
    <property type="evidence" value="ECO:0007669"/>
    <property type="project" value="InterPro"/>
</dbReference>
<comment type="pathway">
    <text evidence="2">Secondary metabolite biosynthesis.</text>
</comment>
<evidence type="ECO:0000256" key="3">
    <source>
        <dbReference type="ARBA" id="ARBA00010617"/>
    </source>
</evidence>
<evidence type="ECO:0000256" key="2">
    <source>
        <dbReference type="ARBA" id="ARBA00005179"/>
    </source>
</evidence>
<evidence type="ECO:0000313" key="11">
    <source>
        <dbReference type="EMBL" id="CAD6446398.1"/>
    </source>
</evidence>
<dbReference type="InterPro" id="IPR001128">
    <property type="entry name" value="Cyt_P450"/>
</dbReference>